<proteinExistence type="predicted"/>
<evidence type="ECO:0000256" key="1">
    <source>
        <dbReference type="SAM" id="MobiDB-lite"/>
    </source>
</evidence>
<accession>A0A4Y7TWL4</accession>
<name>A0A4Y7TWL4_COPMI</name>
<dbReference type="AlphaFoldDB" id="A0A4Y7TWL4"/>
<comment type="caution">
    <text evidence="2">The sequence shown here is derived from an EMBL/GenBank/DDBJ whole genome shotgun (WGS) entry which is preliminary data.</text>
</comment>
<feature type="region of interest" description="Disordered" evidence="1">
    <location>
        <begin position="1"/>
        <end position="26"/>
    </location>
</feature>
<organism evidence="2 3">
    <name type="scientific">Coprinellus micaceus</name>
    <name type="common">Glistening ink-cap mushroom</name>
    <name type="synonym">Coprinus micaceus</name>
    <dbReference type="NCBI Taxonomy" id="71717"/>
    <lineage>
        <taxon>Eukaryota</taxon>
        <taxon>Fungi</taxon>
        <taxon>Dikarya</taxon>
        <taxon>Basidiomycota</taxon>
        <taxon>Agaricomycotina</taxon>
        <taxon>Agaricomycetes</taxon>
        <taxon>Agaricomycetidae</taxon>
        <taxon>Agaricales</taxon>
        <taxon>Agaricineae</taxon>
        <taxon>Psathyrellaceae</taxon>
        <taxon>Coprinellus</taxon>
    </lineage>
</organism>
<keyword evidence="3" id="KW-1185">Reference proteome</keyword>
<gene>
    <name evidence="2" type="ORF">FA13DRAFT_1784890</name>
</gene>
<dbReference type="OrthoDB" id="3100975at2759"/>
<evidence type="ECO:0000313" key="2">
    <source>
        <dbReference type="EMBL" id="TEB38570.1"/>
    </source>
</evidence>
<evidence type="ECO:0000313" key="3">
    <source>
        <dbReference type="Proteomes" id="UP000298030"/>
    </source>
</evidence>
<dbReference type="EMBL" id="QPFP01000002">
    <property type="protein sequence ID" value="TEB38570.1"/>
    <property type="molecule type" value="Genomic_DNA"/>
</dbReference>
<dbReference type="Proteomes" id="UP000298030">
    <property type="component" value="Unassembled WGS sequence"/>
</dbReference>
<protein>
    <submittedName>
        <fullName evidence="2">Uncharacterized protein</fullName>
    </submittedName>
</protein>
<reference evidence="2 3" key="1">
    <citation type="journal article" date="2019" name="Nat. Ecol. Evol.">
        <title>Megaphylogeny resolves global patterns of mushroom evolution.</title>
        <authorList>
            <person name="Varga T."/>
            <person name="Krizsan K."/>
            <person name="Foldi C."/>
            <person name="Dima B."/>
            <person name="Sanchez-Garcia M."/>
            <person name="Sanchez-Ramirez S."/>
            <person name="Szollosi G.J."/>
            <person name="Szarkandi J.G."/>
            <person name="Papp V."/>
            <person name="Albert L."/>
            <person name="Andreopoulos W."/>
            <person name="Angelini C."/>
            <person name="Antonin V."/>
            <person name="Barry K.W."/>
            <person name="Bougher N.L."/>
            <person name="Buchanan P."/>
            <person name="Buyck B."/>
            <person name="Bense V."/>
            <person name="Catcheside P."/>
            <person name="Chovatia M."/>
            <person name="Cooper J."/>
            <person name="Damon W."/>
            <person name="Desjardin D."/>
            <person name="Finy P."/>
            <person name="Geml J."/>
            <person name="Haridas S."/>
            <person name="Hughes K."/>
            <person name="Justo A."/>
            <person name="Karasinski D."/>
            <person name="Kautmanova I."/>
            <person name="Kiss B."/>
            <person name="Kocsube S."/>
            <person name="Kotiranta H."/>
            <person name="LaButti K.M."/>
            <person name="Lechner B.E."/>
            <person name="Liimatainen K."/>
            <person name="Lipzen A."/>
            <person name="Lukacs Z."/>
            <person name="Mihaltcheva S."/>
            <person name="Morgado L.N."/>
            <person name="Niskanen T."/>
            <person name="Noordeloos M.E."/>
            <person name="Ohm R.A."/>
            <person name="Ortiz-Santana B."/>
            <person name="Ovrebo C."/>
            <person name="Racz N."/>
            <person name="Riley R."/>
            <person name="Savchenko A."/>
            <person name="Shiryaev A."/>
            <person name="Soop K."/>
            <person name="Spirin V."/>
            <person name="Szebenyi C."/>
            <person name="Tomsovsky M."/>
            <person name="Tulloss R.E."/>
            <person name="Uehling J."/>
            <person name="Grigoriev I.V."/>
            <person name="Vagvolgyi C."/>
            <person name="Papp T."/>
            <person name="Martin F.M."/>
            <person name="Miettinen O."/>
            <person name="Hibbett D.S."/>
            <person name="Nagy L.G."/>
        </authorList>
    </citation>
    <scope>NUCLEOTIDE SEQUENCE [LARGE SCALE GENOMIC DNA]</scope>
    <source>
        <strain evidence="2 3">FP101781</strain>
    </source>
</reference>
<sequence>MSTKHQPAQGTPKRPRARVHPRFVNPGVGSTIPPLLSSLYAPPGAVGPLFGSQPSPPDSWFTDSPVAVALKMRGERIGRRHATQSQPPTSNKENLVIGHTLPNIKTFGQGVALWEKSINPDAFGPCPPTTVEGHPPCLTTAVDDGSKVLDCGMAEPALTTFATADILSADISADINQILGSSLSVSFIASTRYLTFDPRNPTPTFYDIVMRLGQIMGPGVTKAETRQVLRRCKMCRRFMYVDRCGYHRCNGAVPNVGEGGFQLVQMLLSDSEHAGLSQSDLISLLSTCNNCCHVVMTKHVGLHVCHGYDFQ</sequence>